<feature type="compositionally biased region" description="Low complexity" evidence="1">
    <location>
        <begin position="290"/>
        <end position="318"/>
    </location>
</feature>
<feature type="compositionally biased region" description="Pro residues" evidence="1">
    <location>
        <begin position="319"/>
        <end position="335"/>
    </location>
</feature>
<gene>
    <name evidence="3" type="ORF">Aiant_19800</name>
</gene>
<evidence type="ECO:0000256" key="1">
    <source>
        <dbReference type="SAM" id="MobiDB-lite"/>
    </source>
</evidence>
<name>A0ABM7LQ29_9ACTN</name>
<accession>A0ABM7LQ29</accession>
<feature type="transmembrane region" description="Helical" evidence="2">
    <location>
        <begin position="49"/>
        <end position="69"/>
    </location>
</feature>
<protein>
    <submittedName>
        <fullName evidence="3">Uncharacterized protein</fullName>
    </submittedName>
</protein>
<keyword evidence="2" id="KW-0472">Membrane</keyword>
<reference evidence="3 4" key="1">
    <citation type="submission" date="2020-08" db="EMBL/GenBank/DDBJ databases">
        <title>Whole genome shotgun sequence of Actinoplanes ianthinogenes NBRC 13996.</title>
        <authorList>
            <person name="Komaki H."/>
            <person name="Tamura T."/>
        </authorList>
    </citation>
    <scope>NUCLEOTIDE SEQUENCE [LARGE SCALE GENOMIC DNA]</scope>
    <source>
        <strain evidence="3 4">NBRC 13996</strain>
    </source>
</reference>
<keyword evidence="2" id="KW-0812">Transmembrane</keyword>
<dbReference type="EMBL" id="AP023356">
    <property type="protein sequence ID" value="BCJ41323.1"/>
    <property type="molecule type" value="Genomic_DNA"/>
</dbReference>
<evidence type="ECO:0000256" key="2">
    <source>
        <dbReference type="SAM" id="Phobius"/>
    </source>
</evidence>
<dbReference type="RefSeq" id="WP_189336678.1">
    <property type="nucleotide sequence ID" value="NZ_AP023356.1"/>
</dbReference>
<sequence>MSELARGPMSTASLGPGNGDVAYRMQGLRHTPVELGLEESVPAGTLVRLWLWAAVPSFVVWAVFAFLALLVHVASEPSPFGGDTPGDGVFAVGSLLSFIVFWVVLLAARVDEPVAEWRTLLEDRWQAADSAYAAIYGTLRRRAIPVEAHAVRIRTDLLAPEAVNNRLEITDRSYQVHVTVFPYGSSLFLGWTMWRGRRGATLLGHFVKDLVGGMFGRVGPINPMLRGERVRALREAVHGAVREGAEVAAQGLVVPLTATFGAEVPVQDLRAQAAYGPPPGYGPPVPGPMPSGYAPGAFTAPPAGPTPASAAPAFGMPAPGAPAEPAPTPAEPAPTPAGSGAPEPDPAPAPAKPDGPEPHA</sequence>
<dbReference type="Proteomes" id="UP000676967">
    <property type="component" value="Chromosome"/>
</dbReference>
<feature type="transmembrane region" description="Helical" evidence="2">
    <location>
        <begin position="89"/>
        <end position="108"/>
    </location>
</feature>
<keyword evidence="4" id="KW-1185">Reference proteome</keyword>
<feature type="region of interest" description="Disordered" evidence="1">
    <location>
        <begin position="275"/>
        <end position="360"/>
    </location>
</feature>
<feature type="compositionally biased region" description="Pro residues" evidence="1">
    <location>
        <begin position="343"/>
        <end position="353"/>
    </location>
</feature>
<organism evidence="3 4">
    <name type="scientific">Actinoplanes ianthinogenes</name>
    <dbReference type="NCBI Taxonomy" id="122358"/>
    <lineage>
        <taxon>Bacteria</taxon>
        <taxon>Bacillati</taxon>
        <taxon>Actinomycetota</taxon>
        <taxon>Actinomycetes</taxon>
        <taxon>Micromonosporales</taxon>
        <taxon>Micromonosporaceae</taxon>
        <taxon>Actinoplanes</taxon>
    </lineage>
</organism>
<proteinExistence type="predicted"/>
<evidence type="ECO:0000313" key="3">
    <source>
        <dbReference type="EMBL" id="BCJ41323.1"/>
    </source>
</evidence>
<feature type="compositionally biased region" description="Pro residues" evidence="1">
    <location>
        <begin position="276"/>
        <end position="289"/>
    </location>
</feature>
<evidence type="ECO:0000313" key="4">
    <source>
        <dbReference type="Proteomes" id="UP000676967"/>
    </source>
</evidence>
<keyword evidence="2" id="KW-1133">Transmembrane helix</keyword>